<reference evidence="1" key="1">
    <citation type="journal article" date="2018" name="DNA Res.">
        <title>Multiple hybrid de novo genome assembly of finger millet, an orphan allotetraploid crop.</title>
        <authorList>
            <person name="Hatakeyama M."/>
            <person name="Aluri S."/>
            <person name="Balachadran M.T."/>
            <person name="Sivarajan S.R."/>
            <person name="Patrignani A."/>
            <person name="Gruter S."/>
            <person name="Poveda L."/>
            <person name="Shimizu-Inatsugi R."/>
            <person name="Baeten J."/>
            <person name="Francoijs K.J."/>
            <person name="Nataraja K.N."/>
            <person name="Reddy Y.A.N."/>
            <person name="Phadnis S."/>
            <person name="Ravikumar R.L."/>
            <person name="Schlapbach R."/>
            <person name="Sreeman S.M."/>
            <person name="Shimizu K.K."/>
        </authorList>
    </citation>
    <scope>NUCLEOTIDE SEQUENCE</scope>
</reference>
<proteinExistence type="predicted"/>
<reference evidence="1" key="2">
    <citation type="submission" date="2021-12" db="EMBL/GenBank/DDBJ databases">
        <title>Resequencing data analysis of finger millet.</title>
        <authorList>
            <person name="Hatakeyama M."/>
            <person name="Aluri S."/>
            <person name="Balachadran M.T."/>
            <person name="Sivarajan S.R."/>
            <person name="Poveda L."/>
            <person name="Shimizu-Inatsugi R."/>
            <person name="Schlapbach R."/>
            <person name="Sreeman S.M."/>
            <person name="Shimizu K.K."/>
        </authorList>
    </citation>
    <scope>NUCLEOTIDE SEQUENCE</scope>
</reference>
<keyword evidence="2" id="KW-1185">Reference proteome</keyword>
<evidence type="ECO:0000313" key="1">
    <source>
        <dbReference type="EMBL" id="GJN37299.1"/>
    </source>
</evidence>
<evidence type="ECO:0000313" key="2">
    <source>
        <dbReference type="Proteomes" id="UP001054889"/>
    </source>
</evidence>
<dbReference type="AlphaFoldDB" id="A0AAV5FNJ6"/>
<comment type="caution">
    <text evidence="1">The sequence shown here is derived from an EMBL/GenBank/DDBJ whole genome shotgun (WGS) entry which is preliminary data.</text>
</comment>
<accession>A0AAV5FNJ6</accession>
<dbReference type="EMBL" id="BQKI01000095">
    <property type="protein sequence ID" value="GJN37299.1"/>
    <property type="molecule type" value="Genomic_DNA"/>
</dbReference>
<gene>
    <name evidence="1" type="primary">gb26235</name>
    <name evidence="1" type="ORF">PR202_gb26235</name>
</gene>
<dbReference type="Proteomes" id="UP001054889">
    <property type="component" value="Unassembled WGS sequence"/>
</dbReference>
<name>A0AAV5FNJ6_ELECO</name>
<protein>
    <submittedName>
        <fullName evidence="1">Uncharacterized protein</fullName>
    </submittedName>
</protein>
<sequence length="64" mass="7056">MIVPFLVLTVGSRLLLHQGLKSSTLGYIKSTISHAQSFLMQSEIQFDIFSLALVPSVPQLNLAR</sequence>
<organism evidence="1 2">
    <name type="scientific">Eleusine coracana subsp. coracana</name>
    <dbReference type="NCBI Taxonomy" id="191504"/>
    <lineage>
        <taxon>Eukaryota</taxon>
        <taxon>Viridiplantae</taxon>
        <taxon>Streptophyta</taxon>
        <taxon>Embryophyta</taxon>
        <taxon>Tracheophyta</taxon>
        <taxon>Spermatophyta</taxon>
        <taxon>Magnoliopsida</taxon>
        <taxon>Liliopsida</taxon>
        <taxon>Poales</taxon>
        <taxon>Poaceae</taxon>
        <taxon>PACMAD clade</taxon>
        <taxon>Chloridoideae</taxon>
        <taxon>Cynodonteae</taxon>
        <taxon>Eleusininae</taxon>
        <taxon>Eleusine</taxon>
    </lineage>
</organism>